<organism evidence="1 2">
    <name type="scientific">Anaerobacillus arseniciselenatis</name>
    <dbReference type="NCBI Taxonomy" id="85682"/>
    <lineage>
        <taxon>Bacteria</taxon>
        <taxon>Bacillati</taxon>
        <taxon>Bacillota</taxon>
        <taxon>Bacilli</taxon>
        <taxon>Bacillales</taxon>
        <taxon>Bacillaceae</taxon>
        <taxon>Anaerobacillus</taxon>
    </lineage>
</organism>
<dbReference type="OrthoDB" id="9801358at2"/>
<dbReference type="GO" id="GO:0045892">
    <property type="term" value="P:negative regulation of DNA-templated transcription"/>
    <property type="evidence" value="ECO:0007669"/>
    <property type="project" value="InterPro"/>
</dbReference>
<sequence>MSKKIEIFDPALCCPTGVCGPGVDPELTRIARDVATLKNKGYDVVRHNLGQNAEPYVLNNEISLLMEAEGVDALPATVVDGKVIKTHNYPTKTELASWLNIDVSELEVKKPAKTIDFKTE</sequence>
<dbReference type="NCBIfam" id="NF033727">
    <property type="entry name" value="chaperon_ArsD"/>
    <property type="match status" value="1"/>
</dbReference>
<reference evidence="1 2" key="1">
    <citation type="submission" date="2016-10" db="EMBL/GenBank/DDBJ databases">
        <title>Draft genome sequences of four alkaliphilic bacteria belonging to the Anaerobacillus genus.</title>
        <authorList>
            <person name="Bassil N.M."/>
            <person name="Lloyd J.R."/>
        </authorList>
    </citation>
    <scope>NUCLEOTIDE SEQUENCE [LARGE SCALE GENOMIC DNA]</scope>
    <source>
        <strain evidence="1 2">DSM 15340</strain>
    </source>
</reference>
<protein>
    <submittedName>
        <fullName evidence="1">Arsenical resistance operon transcriptional repressor ArsD</fullName>
    </submittedName>
</protein>
<dbReference type="Pfam" id="PF06953">
    <property type="entry name" value="ArsD"/>
    <property type="match status" value="1"/>
</dbReference>
<evidence type="ECO:0000313" key="1">
    <source>
        <dbReference type="EMBL" id="OIJ10229.1"/>
    </source>
</evidence>
<keyword evidence="2" id="KW-1185">Reference proteome</keyword>
<dbReference type="RefSeq" id="WP_071313993.1">
    <property type="nucleotide sequence ID" value="NZ_MLQQ01000040.1"/>
</dbReference>
<dbReference type="EMBL" id="MLQQ01000040">
    <property type="protein sequence ID" value="OIJ10229.1"/>
    <property type="molecule type" value="Genomic_DNA"/>
</dbReference>
<dbReference type="Gene3D" id="3.40.30.10">
    <property type="entry name" value="Glutaredoxin"/>
    <property type="match status" value="1"/>
</dbReference>
<name>A0A1S2LCK0_9BACI</name>
<dbReference type="GO" id="GO:0046685">
    <property type="term" value="P:response to arsenic-containing substance"/>
    <property type="evidence" value="ECO:0007669"/>
    <property type="project" value="InterPro"/>
</dbReference>
<comment type="caution">
    <text evidence="1">The sequence shown here is derived from an EMBL/GenBank/DDBJ whole genome shotgun (WGS) entry which is preliminary data.</text>
</comment>
<dbReference type="InterPro" id="IPR010712">
    <property type="entry name" value="Arsenical-R_ArsD"/>
</dbReference>
<evidence type="ECO:0000313" key="2">
    <source>
        <dbReference type="Proteomes" id="UP000180098"/>
    </source>
</evidence>
<dbReference type="GO" id="GO:0003677">
    <property type="term" value="F:DNA binding"/>
    <property type="evidence" value="ECO:0007669"/>
    <property type="project" value="InterPro"/>
</dbReference>
<accession>A0A1S2LCK0</accession>
<dbReference type="AlphaFoldDB" id="A0A1S2LCK0"/>
<dbReference type="Proteomes" id="UP000180098">
    <property type="component" value="Unassembled WGS sequence"/>
</dbReference>
<gene>
    <name evidence="1" type="ORF">BKP35_14080</name>
</gene>
<proteinExistence type="predicted"/>